<dbReference type="Gene3D" id="3.40.1350.10">
    <property type="match status" value="1"/>
</dbReference>
<dbReference type="PANTHER" id="PTHR34039">
    <property type="entry name" value="UPF0102 PROTEIN YRAN"/>
    <property type="match status" value="1"/>
</dbReference>
<evidence type="ECO:0000256" key="2">
    <source>
        <dbReference type="HAMAP-Rule" id="MF_00048"/>
    </source>
</evidence>
<evidence type="ECO:0000313" key="4">
    <source>
        <dbReference type="Proteomes" id="UP000474778"/>
    </source>
</evidence>
<dbReference type="EMBL" id="WRPA01000023">
    <property type="protein sequence ID" value="MXR70691.1"/>
    <property type="molecule type" value="Genomic_DNA"/>
</dbReference>
<gene>
    <name evidence="3" type="ORF">GNT65_18710</name>
</gene>
<evidence type="ECO:0000256" key="1">
    <source>
        <dbReference type="ARBA" id="ARBA00006738"/>
    </source>
</evidence>
<protein>
    <recommendedName>
        <fullName evidence="2">UPF0102 protein GNT65_18710</fullName>
    </recommendedName>
</protein>
<comment type="similarity">
    <text evidence="1 2">Belongs to the UPF0102 family.</text>
</comment>
<dbReference type="Pfam" id="PF02021">
    <property type="entry name" value="UPF0102"/>
    <property type="match status" value="1"/>
</dbReference>
<dbReference type="InterPro" id="IPR011856">
    <property type="entry name" value="tRNA_endonuc-like_dom_sf"/>
</dbReference>
<organism evidence="3 4">
    <name type="scientific">Shewanella insulae</name>
    <dbReference type="NCBI Taxonomy" id="2681496"/>
    <lineage>
        <taxon>Bacteria</taxon>
        <taxon>Pseudomonadati</taxon>
        <taxon>Pseudomonadota</taxon>
        <taxon>Gammaproteobacteria</taxon>
        <taxon>Alteromonadales</taxon>
        <taxon>Shewanellaceae</taxon>
        <taxon>Shewanella</taxon>
    </lineage>
</organism>
<dbReference type="GO" id="GO:0003676">
    <property type="term" value="F:nucleic acid binding"/>
    <property type="evidence" value="ECO:0007669"/>
    <property type="project" value="InterPro"/>
</dbReference>
<dbReference type="PANTHER" id="PTHR34039:SF1">
    <property type="entry name" value="UPF0102 PROTEIN YRAN"/>
    <property type="match status" value="1"/>
</dbReference>
<dbReference type="NCBIfam" id="TIGR00252">
    <property type="entry name" value="YraN family protein"/>
    <property type="match status" value="1"/>
</dbReference>
<dbReference type="SUPFAM" id="SSF52980">
    <property type="entry name" value="Restriction endonuclease-like"/>
    <property type="match status" value="1"/>
</dbReference>
<dbReference type="InterPro" id="IPR011335">
    <property type="entry name" value="Restrct_endonuc-II-like"/>
</dbReference>
<accession>A0A6L7I5L6</accession>
<dbReference type="AlphaFoldDB" id="A0A6L7I5L6"/>
<dbReference type="NCBIfam" id="NF009150">
    <property type="entry name" value="PRK12497.1-3"/>
    <property type="match status" value="1"/>
</dbReference>
<dbReference type="InterPro" id="IPR003509">
    <property type="entry name" value="UPF0102_YraN-like"/>
</dbReference>
<sequence length="114" mass="13101">MTDAEHLTKGQLAEDLALAYLEQQGLTLVERNVRYPFGEIDLIMRQGQKWIFVEVKYRQSKQFGGAIQAVSRGKIARLNRAASHYMQLKQIDAQCRFDLLAIDGKDIQWITNAF</sequence>
<proteinExistence type="inferred from homology"/>
<comment type="caution">
    <text evidence="3">The sequence shown here is derived from an EMBL/GenBank/DDBJ whole genome shotgun (WGS) entry which is preliminary data.</text>
</comment>
<dbReference type="HAMAP" id="MF_00048">
    <property type="entry name" value="UPF0102"/>
    <property type="match status" value="1"/>
</dbReference>
<dbReference type="CDD" id="cd20736">
    <property type="entry name" value="PoNe_Nuclease"/>
    <property type="match status" value="1"/>
</dbReference>
<dbReference type="Proteomes" id="UP000474778">
    <property type="component" value="Unassembled WGS sequence"/>
</dbReference>
<evidence type="ECO:0000313" key="3">
    <source>
        <dbReference type="EMBL" id="MXR70691.1"/>
    </source>
</evidence>
<name>A0A6L7I5L6_9GAMM</name>
<keyword evidence="4" id="KW-1185">Reference proteome</keyword>
<reference evidence="3 4" key="1">
    <citation type="submission" date="2019-12" db="EMBL/GenBank/DDBJ databases">
        <title>Shewanella insulae sp. nov., isolated from a tidal flat.</title>
        <authorList>
            <person name="Yoon J.-H."/>
        </authorList>
    </citation>
    <scope>NUCLEOTIDE SEQUENCE [LARGE SCALE GENOMIC DNA]</scope>
    <source>
        <strain evidence="3 4">JBTF-M18</strain>
    </source>
</reference>